<gene>
    <name evidence="1" type="ORF">BP5553_06542</name>
</gene>
<evidence type="ECO:0000313" key="1">
    <source>
        <dbReference type="EMBL" id="RDL35930.1"/>
    </source>
</evidence>
<sequence>MANLPPGTHVLSEGHLPSIRDDFSRRVQNQPDGDRLGATRKELADIAYGPTKIPLFNFLLQLTILNPPARTSYLEISRFLALEACVPVDSTDLSGTTAFMHSISTKPYWDPEFAGIMLKAGAEINRRNRYGCVAAHDIVMARDYSTAGQRKTVEALKWFVENGGDLDIKCGDGVSPRKMGIVPGRWGCRFRG</sequence>
<reference evidence="1 2" key="1">
    <citation type="journal article" date="2018" name="IMA Fungus">
        <title>IMA Genome-F 9: Draft genome sequence of Annulohypoxylon stygium, Aspergillus mulundensis, Berkeleyomyces basicola (syn. Thielaviopsis basicola), Ceratocystis smalleyi, two Cercospora beticola strains, Coleophoma cylindrospora, Fusarium fracticaudum, Phialophora cf. hyalina, and Morchella septimelata.</title>
        <authorList>
            <person name="Wingfield B.D."/>
            <person name="Bills G.F."/>
            <person name="Dong Y."/>
            <person name="Huang W."/>
            <person name="Nel W.J."/>
            <person name="Swalarsk-Parry B.S."/>
            <person name="Vaghefi N."/>
            <person name="Wilken P.M."/>
            <person name="An Z."/>
            <person name="de Beer Z.W."/>
            <person name="De Vos L."/>
            <person name="Chen L."/>
            <person name="Duong T.A."/>
            <person name="Gao Y."/>
            <person name="Hammerbacher A."/>
            <person name="Kikkert J.R."/>
            <person name="Li Y."/>
            <person name="Li H."/>
            <person name="Li K."/>
            <person name="Li Q."/>
            <person name="Liu X."/>
            <person name="Ma X."/>
            <person name="Naidoo K."/>
            <person name="Pethybridge S.J."/>
            <person name="Sun J."/>
            <person name="Steenkamp E.T."/>
            <person name="van der Nest M.A."/>
            <person name="van Wyk S."/>
            <person name="Wingfield M.J."/>
            <person name="Xiong C."/>
            <person name="Yue Q."/>
            <person name="Zhang X."/>
        </authorList>
    </citation>
    <scope>NUCLEOTIDE SEQUENCE [LARGE SCALE GENOMIC DNA]</scope>
    <source>
        <strain evidence="1 2">BP 5553</strain>
    </source>
</reference>
<dbReference type="Proteomes" id="UP000254866">
    <property type="component" value="Unassembled WGS sequence"/>
</dbReference>
<comment type="caution">
    <text evidence="1">The sequence shown here is derived from an EMBL/GenBank/DDBJ whole genome shotgun (WGS) entry which is preliminary data.</text>
</comment>
<organism evidence="1 2">
    <name type="scientific">Venustampulla echinocandica</name>
    <dbReference type="NCBI Taxonomy" id="2656787"/>
    <lineage>
        <taxon>Eukaryota</taxon>
        <taxon>Fungi</taxon>
        <taxon>Dikarya</taxon>
        <taxon>Ascomycota</taxon>
        <taxon>Pezizomycotina</taxon>
        <taxon>Leotiomycetes</taxon>
        <taxon>Helotiales</taxon>
        <taxon>Pleuroascaceae</taxon>
        <taxon>Venustampulla</taxon>
    </lineage>
</organism>
<keyword evidence="2" id="KW-1185">Reference proteome</keyword>
<accession>A0A370TK80</accession>
<dbReference type="RefSeq" id="XP_031868586.1">
    <property type="nucleotide sequence ID" value="XM_032015165.1"/>
</dbReference>
<evidence type="ECO:0008006" key="3">
    <source>
        <dbReference type="Google" id="ProtNLM"/>
    </source>
</evidence>
<dbReference type="SUPFAM" id="SSF48403">
    <property type="entry name" value="Ankyrin repeat"/>
    <property type="match status" value="1"/>
</dbReference>
<protein>
    <recommendedName>
        <fullName evidence="3">Ankyrin repeat-containing protein</fullName>
    </recommendedName>
</protein>
<evidence type="ECO:0000313" key="2">
    <source>
        <dbReference type="Proteomes" id="UP000254866"/>
    </source>
</evidence>
<dbReference type="InterPro" id="IPR036770">
    <property type="entry name" value="Ankyrin_rpt-contain_sf"/>
</dbReference>
<dbReference type="Gene3D" id="1.25.40.20">
    <property type="entry name" value="Ankyrin repeat-containing domain"/>
    <property type="match status" value="1"/>
</dbReference>
<proteinExistence type="predicted"/>
<name>A0A370TK80_9HELO</name>
<dbReference type="AlphaFoldDB" id="A0A370TK80"/>
<dbReference type="STRING" id="2656787.A0A370TK80"/>
<dbReference type="EMBL" id="NPIC01000005">
    <property type="protein sequence ID" value="RDL35930.1"/>
    <property type="molecule type" value="Genomic_DNA"/>
</dbReference>
<dbReference type="OrthoDB" id="432970at2759"/>
<dbReference type="GeneID" id="43599391"/>